<dbReference type="PROSITE" id="PS51257">
    <property type="entry name" value="PROKAR_LIPOPROTEIN"/>
    <property type="match status" value="1"/>
</dbReference>
<evidence type="ECO:0000313" key="4">
    <source>
        <dbReference type="EMBL" id="SFB10942.1"/>
    </source>
</evidence>
<evidence type="ECO:0000256" key="2">
    <source>
        <dbReference type="SAM" id="SignalP"/>
    </source>
</evidence>
<reference evidence="5" key="1">
    <citation type="submission" date="2016-10" db="EMBL/GenBank/DDBJ databases">
        <authorList>
            <person name="Varghese N."/>
            <person name="Submissions S."/>
        </authorList>
    </citation>
    <scope>NUCLEOTIDE SEQUENCE [LARGE SCALE GENOMIC DNA]</scope>
    <source>
        <strain evidence="5">DSM 21789</strain>
    </source>
</reference>
<evidence type="ECO:0000256" key="1">
    <source>
        <dbReference type="ARBA" id="ARBA00022729"/>
    </source>
</evidence>
<organism evidence="4 5">
    <name type="scientific">Flavobacterium swingsii</name>
    <dbReference type="NCBI Taxonomy" id="498292"/>
    <lineage>
        <taxon>Bacteria</taxon>
        <taxon>Pseudomonadati</taxon>
        <taxon>Bacteroidota</taxon>
        <taxon>Flavobacteriia</taxon>
        <taxon>Flavobacteriales</taxon>
        <taxon>Flavobacteriaceae</taxon>
        <taxon>Flavobacterium</taxon>
    </lineage>
</organism>
<feature type="signal peptide" evidence="2">
    <location>
        <begin position="1"/>
        <end position="21"/>
    </location>
</feature>
<gene>
    <name evidence="4" type="ORF">SAMN05660845_1654</name>
</gene>
<evidence type="ECO:0000259" key="3">
    <source>
        <dbReference type="Pfam" id="PF13205"/>
    </source>
</evidence>
<feature type="domain" description="SbsA Ig-like" evidence="3">
    <location>
        <begin position="33"/>
        <end position="126"/>
    </location>
</feature>
<dbReference type="RefSeq" id="WP_091476027.1">
    <property type="nucleotide sequence ID" value="NZ_FOJT01000004.1"/>
</dbReference>
<dbReference type="STRING" id="498292.SAMN05660845_1654"/>
<feature type="chain" id="PRO_5011680985" evidence="2">
    <location>
        <begin position="22"/>
        <end position="533"/>
    </location>
</feature>
<dbReference type="AlphaFoldDB" id="A0A1I0YCM4"/>
<dbReference type="InterPro" id="IPR032812">
    <property type="entry name" value="SbsA_Ig"/>
</dbReference>
<dbReference type="Pfam" id="PF13205">
    <property type="entry name" value="Big_5"/>
    <property type="match status" value="1"/>
</dbReference>
<dbReference type="Proteomes" id="UP000199604">
    <property type="component" value="Unassembled WGS sequence"/>
</dbReference>
<dbReference type="EMBL" id="FOJT01000004">
    <property type="protein sequence ID" value="SFB10942.1"/>
    <property type="molecule type" value="Genomic_DNA"/>
</dbReference>
<evidence type="ECO:0000313" key="5">
    <source>
        <dbReference type="Proteomes" id="UP000199604"/>
    </source>
</evidence>
<name>A0A1I0YCM4_9FLAO</name>
<keyword evidence="5" id="KW-1185">Reference proteome</keyword>
<protein>
    <submittedName>
        <fullName evidence="4">Ig-like domain-containing protein</fullName>
    </submittedName>
</protein>
<accession>A0A1I0YCM4</accession>
<sequence>MRKIHILTVVFCTLLIVVSCAKRGTITGGDKDIMPPKITSSFPENFSTNFDKNTIKITFDEYVKIKDLQKQLIVSPPMKTPITVLPQGSASKYITIKINDTLKPNTTYSFNFGKSIVDYNEGNPYPQLKYVLSTGTYIDSLSIEGIIKDSYEKNTDKSVNVMLYEVDEKYNDSIIYKQTPRYITNTADSLKSFKIENIKAGKYKLVALKEKSDNYKFDPNKDKIGFYNQIISVPDKSVFELELFKEEAKFKTKKPSQASGNRVIIGHEGNAKNIKIEAKQNNNIIKNRLTKFENKDSVQVWFAPIKNDSIQLNIENGNYKKDYIVKLKSQYQDSLKLSPKQSGAISFKENFSIVTKTPLDKFDLTKMTLTKKDSSKVDFKTNYDEYNQNLEILFTKEPEEKYTFSLLPNAVEDYLGHKNDSLSFKFSTKVLADYGNLKINLKNVKSFPVIIELTDKNGKILATEYSENNTTIDFLLVEPQKYSLRVIYDQNKNKQRDTGSYLENRQPEEVVHYPTEIDVRANWDVNQDFDLSK</sequence>
<keyword evidence="1 2" id="KW-0732">Signal</keyword>
<proteinExistence type="predicted"/>
<dbReference type="OrthoDB" id="9809989at2"/>